<name>A0ABS3LGW1_9ENTE</name>
<accession>A0ABS3LGW1</accession>
<gene>
    <name evidence="2" type="ORF">JZO70_17385</name>
</gene>
<reference evidence="2 3" key="1">
    <citation type="submission" date="2021-03" db="EMBL/GenBank/DDBJ databases">
        <title>Enterococcal diversity collection.</title>
        <authorList>
            <person name="Gilmore M.S."/>
            <person name="Schwartzman J."/>
            <person name="Van Tyne D."/>
            <person name="Martin M."/>
            <person name="Earl A.M."/>
            <person name="Manson A.L."/>
            <person name="Straub T."/>
            <person name="Salamzade R."/>
            <person name="Saavedra J."/>
            <person name="Lebreton F."/>
            <person name="Prichula J."/>
            <person name="Schaufler K."/>
            <person name="Gaca A."/>
            <person name="Sgardioli B."/>
            <person name="Wagenaar J."/>
            <person name="Strong T."/>
        </authorList>
    </citation>
    <scope>NUCLEOTIDE SEQUENCE [LARGE SCALE GENOMIC DNA]</scope>
    <source>
        <strain evidence="2 3">669A</strain>
    </source>
</reference>
<protein>
    <submittedName>
        <fullName evidence="2">ECF transporter S component</fullName>
    </submittedName>
</protein>
<sequence>MENSNKHVSGWLTVRDICFIALLTAACVVGRTAFQFIPNVQPITTMFILISLYKGFTRGFLVMLLTILTTNIYMGMGPWTLTQLFSYSVIILVSFGLSKIPGFSQRKIPQLVFVLLAGYLFGFLTACGDYVIYGIRAFWPYYLQGIYFDTMHGAGNFLFYLLLSPIVPRLFMRYWPD</sequence>
<evidence type="ECO:0000313" key="2">
    <source>
        <dbReference type="EMBL" id="MBO1307951.1"/>
    </source>
</evidence>
<dbReference type="EMBL" id="JAFREM010000029">
    <property type="protein sequence ID" value="MBO1307951.1"/>
    <property type="molecule type" value="Genomic_DNA"/>
</dbReference>
<dbReference type="RefSeq" id="WP_207674946.1">
    <property type="nucleotide sequence ID" value="NZ_JAFREM010000029.1"/>
</dbReference>
<dbReference type="Gene3D" id="1.10.1760.20">
    <property type="match status" value="1"/>
</dbReference>
<feature type="transmembrane region" description="Helical" evidence="1">
    <location>
        <begin position="153"/>
        <end position="172"/>
    </location>
</feature>
<evidence type="ECO:0000313" key="3">
    <source>
        <dbReference type="Proteomes" id="UP000664601"/>
    </source>
</evidence>
<keyword evidence="1" id="KW-0472">Membrane</keyword>
<feature type="transmembrane region" description="Helical" evidence="1">
    <location>
        <begin position="12"/>
        <end position="34"/>
    </location>
</feature>
<organism evidence="2 3">
    <name type="scientific">Candidatus Enterococcus moelleringii</name>
    <dbReference type="NCBI Taxonomy" id="2815325"/>
    <lineage>
        <taxon>Bacteria</taxon>
        <taxon>Bacillati</taxon>
        <taxon>Bacillota</taxon>
        <taxon>Bacilli</taxon>
        <taxon>Lactobacillales</taxon>
        <taxon>Enterococcaceae</taxon>
        <taxon>Enterococcus</taxon>
    </lineage>
</organism>
<feature type="transmembrane region" description="Helical" evidence="1">
    <location>
        <begin position="112"/>
        <end position="133"/>
    </location>
</feature>
<keyword evidence="3" id="KW-1185">Reference proteome</keyword>
<dbReference type="Proteomes" id="UP000664601">
    <property type="component" value="Unassembled WGS sequence"/>
</dbReference>
<feature type="transmembrane region" description="Helical" evidence="1">
    <location>
        <begin position="80"/>
        <end position="100"/>
    </location>
</feature>
<comment type="caution">
    <text evidence="2">The sequence shown here is derived from an EMBL/GenBank/DDBJ whole genome shotgun (WGS) entry which is preliminary data.</text>
</comment>
<dbReference type="PROSITE" id="PS51257">
    <property type="entry name" value="PROKAR_LIPOPROTEIN"/>
    <property type="match status" value="1"/>
</dbReference>
<keyword evidence="1" id="KW-1133">Transmembrane helix</keyword>
<evidence type="ECO:0000256" key="1">
    <source>
        <dbReference type="SAM" id="Phobius"/>
    </source>
</evidence>
<keyword evidence="1" id="KW-0812">Transmembrane</keyword>
<feature type="transmembrane region" description="Helical" evidence="1">
    <location>
        <begin position="55"/>
        <end position="74"/>
    </location>
</feature>
<proteinExistence type="predicted"/>